<comment type="caution">
    <text evidence="2">The sequence shown here is derived from an EMBL/GenBank/DDBJ whole genome shotgun (WGS) entry which is preliminary data.</text>
</comment>
<dbReference type="PANTHER" id="PTHR46182:SF2">
    <property type="entry name" value="FI19480P1"/>
    <property type="match status" value="1"/>
</dbReference>
<dbReference type="InterPro" id="IPR013783">
    <property type="entry name" value="Ig-like_fold"/>
</dbReference>
<dbReference type="CDD" id="cd00146">
    <property type="entry name" value="PKD"/>
    <property type="match status" value="1"/>
</dbReference>
<dbReference type="SMART" id="SM00089">
    <property type="entry name" value="PKD"/>
    <property type="match status" value="1"/>
</dbReference>
<name>A0A4R6UZB7_9GAMM</name>
<dbReference type="PANTHER" id="PTHR46182">
    <property type="entry name" value="FI19480P1"/>
    <property type="match status" value="1"/>
</dbReference>
<protein>
    <recommendedName>
        <fullName evidence="1">PKD/Chitinase domain-containing protein</fullName>
    </recommendedName>
</protein>
<reference evidence="2 3" key="1">
    <citation type="submission" date="2019-03" db="EMBL/GenBank/DDBJ databases">
        <title>Genomic Encyclopedia of Type Strains, Phase IV (KMG-IV): sequencing the most valuable type-strain genomes for metagenomic binning, comparative biology and taxonomic classification.</title>
        <authorList>
            <person name="Goeker M."/>
        </authorList>
    </citation>
    <scope>NUCLEOTIDE SEQUENCE [LARGE SCALE GENOMIC DNA]</scope>
    <source>
        <strain evidence="2 3">DSM 103792</strain>
    </source>
</reference>
<keyword evidence="3" id="KW-1185">Reference proteome</keyword>
<dbReference type="InterPro" id="IPR022409">
    <property type="entry name" value="PKD/Chitinase_dom"/>
</dbReference>
<dbReference type="InterPro" id="IPR029865">
    <property type="entry name" value="KIAA0319-like"/>
</dbReference>
<dbReference type="AlphaFoldDB" id="A0A4R6UZB7"/>
<dbReference type="Gene3D" id="2.60.40.10">
    <property type="entry name" value="Immunoglobulins"/>
    <property type="match status" value="2"/>
</dbReference>
<evidence type="ECO:0000313" key="3">
    <source>
        <dbReference type="Proteomes" id="UP000295375"/>
    </source>
</evidence>
<sequence length="644" mass="68098">MRPGNNQVARMQRSISLILTFFLAMTLVACGGGGGGGSSPPANQPPTVSAGVTQNVSPGTTVTLTGTASDPDGSIASYLWEQTGGSPTVTLTNGNAAVATFVAPDNVVTSLSFRLTVTDNSGATANATVVINIAPPGTTVSVSGKATFDRVKHNTATNALNFNDVQQQNVRGAVVELLSSPGSALIATTTTDAQGNYSFSGVPVFSSVSVRVKAQMLKSGTPSWNFQVVDNTNGKALYSMVSSATNIGVSNQTINLHAAVGTGNTYQTVRAAGPFAILDSVYQAYNKILTADPNFQFQPVNINWSVNNTNTRGDLARGQIGTSFFNGTEIYILGKADADTDEFDGHVVIHEWGHYFEGFHSRSDSIGGQHGGNDLLDMRVAFGEGFGNALSGMVTDDPVYRDSLGANSSQGFSINVESNDARSPGWGREGVVQSILYDIYDSSVEIGDGVDGVGFTPIFETLINHQRTTEAFTSIFTFVNGIKNQGINASQRAAIDAMVNARSINSSTIDDYGSNETNFDEGNKAQPVYYTLTIGTPLNNVCSYGTHGDYNKLGNRRFLRMNVPAGNYTITVPALGTTSDPDFYIYKAGQLVSGNDGADSGNNQTEVWSGNLSGGAYVIDLHEYRNVDDTTGDERESCFTVTLN</sequence>
<feature type="domain" description="PKD/Chitinase" evidence="1">
    <location>
        <begin position="49"/>
        <end position="136"/>
    </location>
</feature>
<dbReference type="GO" id="GO:0016020">
    <property type="term" value="C:membrane"/>
    <property type="evidence" value="ECO:0007669"/>
    <property type="project" value="TreeGrafter"/>
</dbReference>
<dbReference type="SUPFAM" id="SSF49299">
    <property type="entry name" value="PKD domain"/>
    <property type="match status" value="1"/>
</dbReference>
<dbReference type="SUPFAM" id="SSF55486">
    <property type="entry name" value="Metalloproteases ('zincins'), catalytic domain"/>
    <property type="match status" value="1"/>
</dbReference>
<dbReference type="InterPro" id="IPR035986">
    <property type="entry name" value="PKD_dom_sf"/>
</dbReference>
<dbReference type="Pfam" id="PF22352">
    <property type="entry name" value="K319L-like_PKD"/>
    <property type="match status" value="1"/>
</dbReference>
<dbReference type="SUPFAM" id="SSF117074">
    <property type="entry name" value="Hypothetical protein PA1324"/>
    <property type="match status" value="1"/>
</dbReference>
<gene>
    <name evidence="2" type="ORF">EV696_10518</name>
</gene>
<evidence type="ECO:0000259" key="1">
    <source>
        <dbReference type="SMART" id="SM00089"/>
    </source>
</evidence>
<dbReference type="PROSITE" id="PS51257">
    <property type="entry name" value="PROKAR_LIPOPROTEIN"/>
    <property type="match status" value="1"/>
</dbReference>
<evidence type="ECO:0000313" key="2">
    <source>
        <dbReference type="EMBL" id="TDQ49044.1"/>
    </source>
</evidence>
<proteinExistence type="predicted"/>
<dbReference type="GO" id="GO:0031410">
    <property type="term" value="C:cytoplasmic vesicle"/>
    <property type="evidence" value="ECO:0007669"/>
    <property type="project" value="TreeGrafter"/>
</dbReference>
<organism evidence="2 3">
    <name type="scientific">Permianibacter aggregans</name>
    <dbReference type="NCBI Taxonomy" id="1510150"/>
    <lineage>
        <taxon>Bacteria</taxon>
        <taxon>Pseudomonadati</taxon>
        <taxon>Pseudomonadota</taxon>
        <taxon>Gammaproteobacteria</taxon>
        <taxon>Pseudomonadales</taxon>
        <taxon>Pseudomonadaceae</taxon>
        <taxon>Permianibacter</taxon>
    </lineage>
</organism>
<dbReference type="Proteomes" id="UP000295375">
    <property type="component" value="Unassembled WGS sequence"/>
</dbReference>
<accession>A0A4R6UZB7</accession>
<dbReference type="EMBL" id="SNYM01000005">
    <property type="protein sequence ID" value="TDQ49044.1"/>
    <property type="molecule type" value="Genomic_DNA"/>
</dbReference>